<dbReference type="AlphaFoldDB" id="A0A0C1QSY1"/>
<dbReference type="SUPFAM" id="SSF88723">
    <property type="entry name" value="PIN domain-like"/>
    <property type="match status" value="1"/>
</dbReference>
<comment type="function">
    <text evidence="8">Toxic component of a toxin-antitoxin (TA) system. An RNase.</text>
</comment>
<comment type="cofactor">
    <cofactor evidence="1 8">
        <name>Mg(2+)</name>
        <dbReference type="ChEBI" id="CHEBI:18420"/>
    </cofactor>
</comment>
<dbReference type="GO" id="GO:0016787">
    <property type="term" value="F:hydrolase activity"/>
    <property type="evidence" value="ECO:0007669"/>
    <property type="project" value="UniProtKB-KW"/>
</dbReference>
<dbReference type="GO" id="GO:0004540">
    <property type="term" value="F:RNA nuclease activity"/>
    <property type="evidence" value="ECO:0007669"/>
    <property type="project" value="InterPro"/>
</dbReference>
<evidence type="ECO:0000256" key="1">
    <source>
        <dbReference type="ARBA" id="ARBA00001946"/>
    </source>
</evidence>
<gene>
    <name evidence="8" type="primary">vapC</name>
    <name evidence="11" type="ORF">DA73_0228495</name>
    <name evidence="10" type="ORF">DA73_0400039685</name>
</gene>
<organism evidence="11">
    <name type="scientific">Tolypothrix bouteillei VB521301</name>
    <dbReference type="NCBI Taxonomy" id="1479485"/>
    <lineage>
        <taxon>Bacteria</taxon>
        <taxon>Bacillati</taxon>
        <taxon>Cyanobacteriota</taxon>
        <taxon>Cyanophyceae</taxon>
        <taxon>Nostocales</taxon>
        <taxon>Tolypothrichaceae</taxon>
        <taxon>Tolypothrix</taxon>
    </lineage>
</organism>
<comment type="similarity">
    <text evidence="7 8">Belongs to the PINc/VapC protein family.</text>
</comment>
<dbReference type="Gene3D" id="3.40.50.1010">
    <property type="entry name" value="5'-nuclease"/>
    <property type="match status" value="1"/>
</dbReference>
<dbReference type="Proteomes" id="UP000029738">
    <property type="component" value="Unassembled WGS sequence"/>
</dbReference>
<keyword evidence="6 8" id="KW-0460">Magnesium</keyword>
<dbReference type="GO" id="GO:0090729">
    <property type="term" value="F:toxin activity"/>
    <property type="evidence" value="ECO:0007669"/>
    <property type="project" value="UniProtKB-KW"/>
</dbReference>
<proteinExistence type="inferred from homology"/>
<evidence type="ECO:0000313" key="10">
    <source>
        <dbReference type="EMBL" id="KAF3883833.1"/>
    </source>
</evidence>
<keyword evidence="4 8" id="KW-0479">Metal-binding</keyword>
<evidence type="ECO:0000256" key="4">
    <source>
        <dbReference type="ARBA" id="ARBA00022723"/>
    </source>
</evidence>
<evidence type="ECO:0000256" key="7">
    <source>
        <dbReference type="ARBA" id="ARBA00038093"/>
    </source>
</evidence>
<evidence type="ECO:0000256" key="8">
    <source>
        <dbReference type="HAMAP-Rule" id="MF_00265"/>
    </source>
</evidence>
<feature type="binding site" evidence="8">
    <location>
        <position position="98"/>
    </location>
    <ligand>
        <name>Mg(2+)</name>
        <dbReference type="ChEBI" id="CHEBI:18420"/>
    </ligand>
</feature>
<evidence type="ECO:0000256" key="2">
    <source>
        <dbReference type="ARBA" id="ARBA00022649"/>
    </source>
</evidence>
<dbReference type="RefSeq" id="WP_038090137.1">
    <property type="nucleotide sequence ID" value="NZ_JHEG04000002.1"/>
</dbReference>
<dbReference type="InterPro" id="IPR002716">
    <property type="entry name" value="PIN_dom"/>
</dbReference>
<reference evidence="10" key="2">
    <citation type="submission" date="2019-11" db="EMBL/GenBank/DDBJ databases">
        <title>Improved Assembly of Tolypothrix boutellei genome.</title>
        <authorList>
            <person name="Sarangi A.N."/>
            <person name="Mukherjee M."/>
            <person name="Ghosh S."/>
            <person name="Singh D."/>
            <person name="Das A."/>
            <person name="Kant S."/>
            <person name="Prusty A."/>
            <person name="Tripathy S."/>
        </authorList>
    </citation>
    <scope>NUCLEOTIDE SEQUENCE</scope>
    <source>
        <strain evidence="10">VB521301</strain>
    </source>
</reference>
<dbReference type="PANTHER" id="PTHR33653:SF1">
    <property type="entry name" value="RIBONUCLEASE VAPC2"/>
    <property type="match status" value="1"/>
</dbReference>
<evidence type="ECO:0000313" key="12">
    <source>
        <dbReference type="Proteomes" id="UP000029738"/>
    </source>
</evidence>
<dbReference type="GO" id="GO:0000287">
    <property type="term" value="F:magnesium ion binding"/>
    <property type="evidence" value="ECO:0007669"/>
    <property type="project" value="UniProtKB-UniRule"/>
</dbReference>
<evidence type="ECO:0000256" key="5">
    <source>
        <dbReference type="ARBA" id="ARBA00022801"/>
    </source>
</evidence>
<feature type="binding site" evidence="8">
    <location>
        <position position="6"/>
    </location>
    <ligand>
        <name>Mg(2+)</name>
        <dbReference type="ChEBI" id="CHEBI:18420"/>
    </ligand>
</feature>
<evidence type="ECO:0000259" key="9">
    <source>
        <dbReference type="Pfam" id="PF01850"/>
    </source>
</evidence>
<protein>
    <recommendedName>
        <fullName evidence="8">Ribonuclease VapC</fullName>
        <shortName evidence="8">RNase VapC</shortName>
        <ecNumber evidence="8">3.1.-.-</ecNumber>
    </recommendedName>
    <alternativeName>
        <fullName evidence="8">Toxin VapC</fullName>
    </alternativeName>
</protein>
<dbReference type="Pfam" id="PF01850">
    <property type="entry name" value="PIN"/>
    <property type="match status" value="1"/>
</dbReference>
<comment type="caution">
    <text evidence="11">The sequence shown here is derived from an EMBL/GenBank/DDBJ whole genome shotgun (WGS) entry which is preliminary data.</text>
</comment>
<keyword evidence="8" id="KW-0800">Toxin</keyword>
<evidence type="ECO:0000313" key="11">
    <source>
        <dbReference type="EMBL" id="KIE08504.1"/>
    </source>
</evidence>
<sequence>MIYLLDTNACIVYLNRPMSGVRQRLQSVSPQDVAVCSVVKAELFYGAMRSNNPVLTLAKQEAFLNNFVSLPFDDLAATIFSRIRAELTSLGTPIGPYDLQIAAIALGHQLTLVTHNTREFVRVKGLQIEDWEEESQ</sequence>
<evidence type="ECO:0000256" key="6">
    <source>
        <dbReference type="ARBA" id="ARBA00022842"/>
    </source>
</evidence>
<dbReference type="HAMAP" id="MF_00265">
    <property type="entry name" value="VapC_Nob1"/>
    <property type="match status" value="1"/>
</dbReference>
<dbReference type="OrthoDB" id="9796690at2"/>
<feature type="domain" description="PIN" evidence="9">
    <location>
        <begin position="3"/>
        <end position="125"/>
    </location>
</feature>
<dbReference type="InterPro" id="IPR050556">
    <property type="entry name" value="Type_II_TA_system_RNase"/>
</dbReference>
<dbReference type="InterPro" id="IPR022907">
    <property type="entry name" value="VapC_family"/>
</dbReference>
<dbReference type="EMBL" id="JHEG04000002">
    <property type="protein sequence ID" value="KAF3883833.1"/>
    <property type="molecule type" value="Genomic_DNA"/>
</dbReference>
<keyword evidence="12" id="KW-1185">Reference proteome</keyword>
<keyword evidence="3 8" id="KW-0540">Nuclease</keyword>
<dbReference type="EMBL" id="JHEG02000058">
    <property type="protein sequence ID" value="KIE08504.1"/>
    <property type="molecule type" value="Genomic_DNA"/>
</dbReference>
<dbReference type="InterPro" id="IPR029060">
    <property type="entry name" value="PIN-like_dom_sf"/>
</dbReference>
<name>A0A0C1QSY1_9CYAN</name>
<accession>A0A0C1QSY1</accession>
<reference evidence="11" key="1">
    <citation type="journal article" date="2015" name="Genome Announc.">
        <title>Draft Genome Sequence of Tolypothrix boutellei Strain VB521301.</title>
        <authorList>
            <person name="Chandrababunaidu M.M."/>
            <person name="Singh D."/>
            <person name="Sen D."/>
            <person name="Bhan S."/>
            <person name="Das S."/>
            <person name="Gupta A."/>
            <person name="Adhikary S.P."/>
            <person name="Tripathy S."/>
        </authorList>
    </citation>
    <scope>NUCLEOTIDE SEQUENCE</scope>
    <source>
        <strain evidence="11">VB521301</strain>
    </source>
</reference>
<dbReference type="CDD" id="cd18745">
    <property type="entry name" value="PIN_VapC4-5_FitB-like"/>
    <property type="match status" value="1"/>
</dbReference>
<keyword evidence="2 8" id="KW-1277">Toxin-antitoxin system</keyword>
<dbReference type="STRING" id="1479485.DA73_0228495"/>
<dbReference type="PANTHER" id="PTHR33653">
    <property type="entry name" value="RIBONUCLEASE VAPC2"/>
    <property type="match status" value="1"/>
</dbReference>
<keyword evidence="5 8" id="KW-0378">Hydrolase</keyword>
<dbReference type="EC" id="3.1.-.-" evidence="8"/>
<evidence type="ECO:0000256" key="3">
    <source>
        <dbReference type="ARBA" id="ARBA00022722"/>
    </source>
</evidence>